<dbReference type="EMBL" id="CP009288">
    <property type="protein sequence ID" value="AIQ11321.1"/>
    <property type="molecule type" value="Genomic_DNA"/>
</dbReference>
<feature type="transmembrane region" description="Helical" evidence="1">
    <location>
        <begin position="36"/>
        <end position="54"/>
    </location>
</feature>
<reference evidence="2 3" key="1">
    <citation type="submission" date="2014-08" db="EMBL/GenBank/DDBJ databases">
        <title>Comparative genomics of the Paenibacillus odorifer group.</title>
        <authorList>
            <person name="den Bakker H.C."/>
            <person name="Tsai Y.-C."/>
            <person name="Martin N."/>
            <person name="Korlach J."/>
            <person name="Wiedmann M."/>
        </authorList>
    </citation>
    <scope>NUCLEOTIDE SEQUENCE [LARGE SCALE GENOMIC DNA]</scope>
    <source>
        <strain evidence="2 3">DSM 1735</strain>
    </source>
</reference>
<gene>
    <name evidence="2" type="ORF">PDUR_04430</name>
</gene>
<keyword evidence="1" id="KW-0472">Membrane</keyword>
<proteinExistence type="predicted"/>
<sequence>MSSLISVIIMFGMLINLILLIREGKDERWNRITNRPLNYAFSLLFIGYTGITLVDTKYNFSVSTYRMVYDYLFAGVLIIYVISLIIEKRKLS</sequence>
<feature type="transmembrane region" description="Helical" evidence="1">
    <location>
        <begin position="66"/>
        <end position="86"/>
    </location>
</feature>
<keyword evidence="1" id="KW-0812">Transmembrane</keyword>
<organism evidence="2 3">
    <name type="scientific">Paenibacillus durus</name>
    <name type="common">Paenibacillus azotofixans</name>
    <dbReference type="NCBI Taxonomy" id="44251"/>
    <lineage>
        <taxon>Bacteria</taxon>
        <taxon>Bacillati</taxon>
        <taxon>Bacillota</taxon>
        <taxon>Bacilli</taxon>
        <taxon>Bacillales</taxon>
        <taxon>Paenibacillaceae</taxon>
        <taxon>Paenibacillus</taxon>
    </lineage>
</organism>
<dbReference type="eggNOG" id="ENOG5032FJ1">
    <property type="taxonomic scope" value="Bacteria"/>
</dbReference>
<evidence type="ECO:0000313" key="2">
    <source>
        <dbReference type="EMBL" id="AIQ11321.1"/>
    </source>
</evidence>
<evidence type="ECO:0000313" key="3">
    <source>
        <dbReference type="Proteomes" id="UP000029409"/>
    </source>
</evidence>
<keyword evidence="1" id="KW-1133">Transmembrane helix</keyword>
<keyword evidence="3" id="KW-1185">Reference proteome</keyword>
<dbReference type="KEGG" id="pdu:PDUR_04430"/>
<evidence type="ECO:0000256" key="1">
    <source>
        <dbReference type="SAM" id="Phobius"/>
    </source>
</evidence>
<name>A0A089HH97_PAEDU</name>
<dbReference type="AlphaFoldDB" id="A0A089HH97"/>
<dbReference type="Proteomes" id="UP000029409">
    <property type="component" value="Chromosome"/>
</dbReference>
<feature type="transmembrane region" description="Helical" evidence="1">
    <location>
        <begin position="6"/>
        <end position="24"/>
    </location>
</feature>
<protein>
    <submittedName>
        <fullName evidence="2">Uncharacterized protein</fullName>
    </submittedName>
</protein>
<accession>A0A089HH97</accession>
<dbReference type="STRING" id="44251.PDUR_04430"/>